<evidence type="ECO:0000256" key="2">
    <source>
        <dbReference type="SAM" id="SignalP"/>
    </source>
</evidence>
<feature type="chain" id="PRO_5030555043" evidence="2">
    <location>
        <begin position="23"/>
        <end position="155"/>
    </location>
</feature>
<dbReference type="EMBL" id="HBEF01004833">
    <property type="protein sequence ID" value="CAD8330882.1"/>
    <property type="molecule type" value="Transcribed_RNA"/>
</dbReference>
<keyword evidence="1" id="KW-0812">Transmembrane</keyword>
<protein>
    <submittedName>
        <fullName evidence="3">Uncharacterized protein</fullName>
    </submittedName>
</protein>
<organism evidence="3">
    <name type="scientific">Craspedostauros australis</name>
    <dbReference type="NCBI Taxonomy" id="1486917"/>
    <lineage>
        <taxon>Eukaryota</taxon>
        <taxon>Sar</taxon>
        <taxon>Stramenopiles</taxon>
        <taxon>Ochrophyta</taxon>
        <taxon>Bacillariophyta</taxon>
        <taxon>Bacillariophyceae</taxon>
        <taxon>Bacillariophycidae</taxon>
        <taxon>Naviculales</taxon>
        <taxon>Naviculaceae</taxon>
        <taxon>Craspedostauros</taxon>
    </lineage>
</organism>
<keyword evidence="2" id="KW-0732">Signal</keyword>
<gene>
    <name evidence="3" type="ORF">CAUS1442_LOCUS2981</name>
</gene>
<accession>A0A7R9ZJ64</accession>
<evidence type="ECO:0000256" key="1">
    <source>
        <dbReference type="SAM" id="Phobius"/>
    </source>
</evidence>
<proteinExistence type="predicted"/>
<dbReference type="AlphaFoldDB" id="A0A7R9ZJ64"/>
<feature type="transmembrane region" description="Helical" evidence="1">
    <location>
        <begin position="100"/>
        <end position="119"/>
    </location>
</feature>
<reference evidence="3" key="1">
    <citation type="submission" date="2021-01" db="EMBL/GenBank/DDBJ databases">
        <authorList>
            <person name="Corre E."/>
            <person name="Pelletier E."/>
            <person name="Niang G."/>
            <person name="Scheremetjew M."/>
            <person name="Finn R."/>
            <person name="Kale V."/>
            <person name="Holt S."/>
            <person name="Cochrane G."/>
            <person name="Meng A."/>
            <person name="Brown T."/>
            <person name="Cohen L."/>
        </authorList>
    </citation>
    <scope>NUCLEOTIDE SEQUENCE</scope>
    <source>
        <strain evidence="3">CCMP3328</strain>
    </source>
</reference>
<feature type="signal peptide" evidence="2">
    <location>
        <begin position="1"/>
        <end position="22"/>
    </location>
</feature>
<name>A0A7R9ZJ64_9STRA</name>
<sequence length="155" mass="17061">MMTRTWPFSFLALLLIATLTLGSSTASAAHVRTTSSIDTVKTVSQESNEMPPLVDTAQHKESPWPHVDSSNDDATTSVARRLGYDEYFNNDLGLSEDETMMLMVGLLVMVALCLFCCCCRRISLCDLILLYCCCQICTEAGGGDMARSYVDMMDC</sequence>
<keyword evidence="1" id="KW-0472">Membrane</keyword>
<evidence type="ECO:0000313" key="3">
    <source>
        <dbReference type="EMBL" id="CAD8330882.1"/>
    </source>
</evidence>
<keyword evidence="1" id="KW-1133">Transmembrane helix</keyword>